<dbReference type="RefSeq" id="WP_163989761.1">
    <property type="nucleotide sequence ID" value="NZ_WUEY01000012.1"/>
</dbReference>
<dbReference type="InterPro" id="IPR029058">
    <property type="entry name" value="AB_hydrolase_fold"/>
</dbReference>
<dbReference type="Proteomes" id="UP000483035">
    <property type="component" value="Unassembled WGS sequence"/>
</dbReference>
<name>A0A6L9UA26_9HYPH</name>
<evidence type="ECO:0000313" key="2">
    <source>
        <dbReference type="EMBL" id="NEI72414.1"/>
    </source>
</evidence>
<evidence type="ECO:0000313" key="3">
    <source>
        <dbReference type="Proteomes" id="UP000483035"/>
    </source>
</evidence>
<dbReference type="PANTHER" id="PTHR43194:SF5">
    <property type="entry name" value="PIMELOYL-[ACYL-CARRIER PROTEIN] METHYL ESTER ESTERASE"/>
    <property type="match status" value="1"/>
</dbReference>
<dbReference type="AlphaFoldDB" id="A0A6L9UA26"/>
<dbReference type="Pfam" id="PF12697">
    <property type="entry name" value="Abhydrolase_6"/>
    <property type="match status" value="1"/>
</dbReference>
<comment type="caution">
    <text evidence="2">The sequence shown here is derived from an EMBL/GenBank/DDBJ whole genome shotgun (WGS) entry which is preliminary data.</text>
</comment>
<dbReference type="InterPro" id="IPR050228">
    <property type="entry name" value="Carboxylesterase_BioH"/>
</dbReference>
<reference evidence="2 3" key="1">
    <citation type="submission" date="2019-12" db="EMBL/GenBank/DDBJ databases">
        <title>Rhizobium genotypes associated with high levels of biological nitrogen fixation by grain legumes in a temperate-maritime cropping system.</title>
        <authorList>
            <person name="Maluk M."/>
            <person name="Francesc Ferrando Molina F."/>
            <person name="Lopez Del Egido L."/>
            <person name="Lafos M."/>
            <person name="Langarica-Fuentes A."/>
            <person name="Gebre Yohannes G."/>
            <person name="Young M.W."/>
            <person name="Martin P."/>
            <person name="Gantlett R."/>
            <person name="Kenicer G."/>
            <person name="Hawes C."/>
            <person name="Begg G.S."/>
            <person name="Quilliam R.S."/>
            <person name="Squire G.R."/>
            <person name="Poole P.S."/>
            <person name="Young P.W."/>
            <person name="Iannetta P.M."/>
            <person name="James E.K."/>
        </authorList>
    </citation>
    <scope>NUCLEOTIDE SEQUENCE [LARGE SCALE GENOMIC DNA]</scope>
    <source>
        <strain evidence="2 3">JHI1118</strain>
    </source>
</reference>
<keyword evidence="2" id="KW-0378">Hydrolase</keyword>
<organism evidence="2 3">
    <name type="scientific">Rhizobium lusitanum</name>
    <dbReference type="NCBI Taxonomy" id="293958"/>
    <lineage>
        <taxon>Bacteria</taxon>
        <taxon>Pseudomonadati</taxon>
        <taxon>Pseudomonadota</taxon>
        <taxon>Alphaproteobacteria</taxon>
        <taxon>Hyphomicrobiales</taxon>
        <taxon>Rhizobiaceae</taxon>
        <taxon>Rhizobium/Agrobacterium group</taxon>
        <taxon>Rhizobium</taxon>
    </lineage>
</organism>
<protein>
    <submittedName>
        <fullName evidence="2">Alpha/beta fold hydrolase</fullName>
    </submittedName>
</protein>
<feature type="domain" description="AB hydrolase-1" evidence="1">
    <location>
        <begin position="8"/>
        <end position="233"/>
    </location>
</feature>
<dbReference type="EMBL" id="WUEY01000012">
    <property type="protein sequence ID" value="NEI72414.1"/>
    <property type="molecule type" value="Genomic_DNA"/>
</dbReference>
<dbReference type="GO" id="GO:0016787">
    <property type="term" value="F:hydrolase activity"/>
    <property type="evidence" value="ECO:0007669"/>
    <property type="project" value="UniProtKB-KW"/>
</dbReference>
<dbReference type="PANTHER" id="PTHR43194">
    <property type="entry name" value="HYDROLASE ALPHA/BETA FOLD FAMILY"/>
    <property type="match status" value="1"/>
</dbReference>
<sequence>MSTHAGAVVLLHAAGLDRRMWNGIAASLLARGHVVHTLDLPGHGGKRTIAVNDMEAIAAHVADEIIGLPRPLNLVGLSLGGMVAQLVAGTMQAHIGKLVLCDTMCGPREELSNALRARAERTRSVGAVGMIEETVARWFGPATLDTGAPIVGIVRGWLAEADTEANARSWEAIAGFDARPALAKLRDVPSLVVCGALDTATPPAFSNEIADLLPGSRMVLLEGLGHMAPLEDENGFVKLVAEFLEAE</sequence>
<dbReference type="InterPro" id="IPR000073">
    <property type="entry name" value="AB_hydrolase_1"/>
</dbReference>
<dbReference type="SUPFAM" id="SSF53474">
    <property type="entry name" value="alpha/beta-Hydrolases"/>
    <property type="match status" value="1"/>
</dbReference>
<dbReference type="Gene3D" id="3.40.50.1820">
    <property type="entry name" value="alpha/beta hydrolase"/>
    <property type="match status" value="1"/>
</dbReference>
<accession>A0A6L9UA26</accession>
<evidence type="ECO:0000259" key="1">
    <source>
        <dbReference type="Pfam" id="PF12697"/>
    </source>
</evidence>
<proteinExistence type="predicted"/>
<gene>
    <name evidence="2" type="ORF">GR212_22790</name>
</gene>